<evidence type="ECO:0000313" key="3">
    <source>
        <dbReference type="Proteomes" id="UP000295172"/>
    </source>
</evidence>
<dbReference type="InterPro" id="IPR032710">
    <property type="entry name" value="NTF2-like_dom_sf"/>
</dbReference>
<evidence type="ECO:0000313" key="2">
    <source>
        <dbReference type="EMBL" id="TDD16541.1"/>
    </source>
</evidence>
<dbReference type="AlphaFoldDB" id="A0A4R4WE74"/>
<name>A0A4R4WE74_9ACTN</name>
<reference evidence="2 3" key="1">
    <citation type="submission" date="2019-02" db="EMBL/GenBank/DDBJ databases">
        <title>Draft genome sequences of novel Actinobacteria.</title>
        <authorList>
            <person name="Sahin N."/>
            <person name="Ay H."/>
            <person name="Saygin H."/>
        </authorList>
    </citation>
    <scope>NUCLEOTIDE SEQUENCE [LARGE SCALE GENOMIC DNA]</scope>
    <source>
        <strain evidence="2 3">16K104</strain>
    </source>
</reference>
<feature type="domain" description="SnoaL-like" evidence="1">
    <location>
        <begin position="12"/>
        <end position="133"/>
    </location>
</feature>
<dbReference type="Proteomes" id="UP000295172">
    <property type="component" value="Unassembled WGS sequence"/>
</dbReference>
<sequence>MTTHNAPDEKDIRERVDVLVEAVTNRDLDTVRTVFAPDLVSYDIVPPLRHLGAEAKWQNWIDVFTTYQAPIGYEVRDLSVVVDGDLAVVHSLNRIDGTLTNGARNEYWLRWTACWRRLDGEWLIAHDHVSVPTDFRSGRSVLDLEP</sequence>
<proteinExistence type="predicted"/>
<accession>A0A4R4WE74</accession>
<dbReference type="RefSeq" id="WP_132326160.1">
    <property type="nucleotide sequence ID" value="NZ_SMKR01000173.1"/>
</dbReference>
<keyword evidence="3" id="KW-1185">Reference proteome</keyword>
<dbReference type="SUPFAM" id="SSF54427">
    <property type="entry name" value="NTF2-like"/>
    <property type="match status" value="1"/>
</dbReference>
<organism evidence="2 3">
    <name type="scientific">Kribbella turkmenica</name>
    <dbReference type="NCBI Taxonomy" id="2530375"/>
    <lineage>
        <taxon>Bacteria</taxon>
        <taxon>Bacillati</taxon>
        <taxon>Actinomycetota</taxon>
        <taxon>Actinomycetes</taxon>
        <taxon>Propionibacteriales</taxon>
        <taxon>Kribbellaceae</taxon>
        <taxon>Kribbella</taxon>
    </lineage>
</organism>
<dbReference type="EMBL" id="SMKR01000173">
    <property type="protein sequence ID" value="TDD16541.1"/>
    <property type="molecule type" value="Genomic_DNA"/>
</dbReference>
<gene>
    <name evidence="2" type="ORF">E1218_29560</name>
</gene>
<evidence type="ECO:0000259" key="1">
    <source>
        <dbReference type="Pfam" id="PF13474"/>
    </source>
</evidence>
<dbReference type="InterPro" id="IPR037401">
    <property type="entry name" value="SnoaL-like"/>
</dbReference>
<dbReference type="Pfam" id="PF13474">
    <property type="entry name" value="SnoaL_3"/>
    <property type="match status" value="1"/>
</dbReference>
<dbReference type="Gene3D" id="3.10.450.50">
    <property type="match status" value="1"/>
</dbReference>
<protein>
    <submittedName>
        <fullName evidence="2">DUF4440 domain-containing protein</fullName>
    </submittedName>
</protein>
<comment type="caution">
    <text evidence="2">The sequence shown here is derived from an EMBL/GenBank/DDBJ whole genome shotgun (WGS) entry which is preliminary data.</text>
</comment>
<dbReference type="OrthoDB" id="9812295at2"/>